<comment type="caution">
    <text evidence="1">The sequence shown here is derived from an EMBL/GenBank/DDBJ whole genome shotgun (WGS) entry which is preliminary data.</text>
</comment>
<keyword evidence="2" id="KW-1185">Reference proteome</keyword>
<gene>
    <name evidence="1" type="ORF">KI387_032666</name>
</gene>
<sequence length="358" mass="42393">MFDIFIKCCNISRELEYEEFWEEVYRAYDKSRNTILFQGNPQRTDARTLLAKKGWVDLTYYSKYKKRNPIFKQMKQFVQDAVETCKTHGREAEFGMGLLFMQPQWKRHLYHACANPQRHIRMFVLLPPQGKDWVLCERGRNIPDKVLFLAIHFPTIFPIDGDMNEFGEEIMKQFVQDAVETCKTHGREAEFGMGLLFMQPQWKRHLYHACANPQRHIRMFVLLPPQGKDWVLCERGRNMPDKVLFLAIHFPTIFPIDGYMNEFGEEIVRVICDVHKRIKEHFMAEICETRECLQRVAFAFPPIGMDEAAEEIDVYLDDKWSRLNKLYFSFLRESPEFLPDYGRLLLEYGKDGVLCLGS</sequence>
<protein>
    <submittedName>
        <fullName evidence="1">Uncharacterized protein</fullName>
    </submittedName>
</protein>
<name>A0AA38F083_TAXCH</name>
<accession>A0AA38F083</accession>
<dbReference type="AlphaFoldDB" id="A0AA38F083"/>
<evidence type="ECO:0000313" key="2">
    <source>
        <dbReference type="Proteomes" id="UP000824469"/>
    </source>
</evidence>
<proteinExistence type="predicted"/>
<dbReference type="Proteomes" id="UP000824469">
    <property type="component" value="Unassembled WGS sequence"/>
</dbReference>
<organism evidence="1 2">
    <name type="scientific">Taxus chinensis</name>
    <name type="common">Chinese yew</name>
    <name type="synonym">Taxus wallichiana var. chinensis</name>
    <dbReference type="NCBI Taxonomy" id="29808"/>
    <lineage>
        <taxon>Eukaryota</taxon>
        <taxon>Viridiplantae</taxon>
        <taxon>Streptophyta</taxon>
        <taxon>Embryophyta</taxon>
        <taxon>Tracheophyta</taxon>
        <taxon>Spermatophyta</taxon>
        <taxon>Pinopsida</taxon>
        <taxon>Pinidae</taxon>
        <taxon>Conifers II</taxon>
        <taxon>Cupressales</taxon>
        <taxon>Taxaceae</taxon>
        <taxon>Taxus</taxon>
    </lineage>
</organism>
<dbReference type="EMBL" id="JAHRHJ020003813">
    <property type="protein sequence ID" value="KAH9288549.1"/>
    <property type="molecule type" value="Genomic_DNA"/>
</dbReference>
<evidence type="ECO:0000313" key="1">
    <source>
        <dbReference type="EMBL" id="KAH9288549.1"/>
    </source>
</evidence>
<reference evidence="1 2" key="1">
    <citation type="journal article" date="2021" name="Nat. Plants">
        <title>The Taxus genome provides insights into paclitaxel biosynthesis.</title>
        <authorList>
            <person name="Xiong X."/>
            <person name="Gou J."/>
            <person name="Liao Q."/>
            <person name="Li Y."/>
            <person name="Zhou Q."/>
            <person name="Bi G."/>
            <person name="Li C."/>
            <person name="Du R."/>
            <person name="Wang X."/>
            <person name="Sun T."/>
            <person name="Guo L."/>
            <person name="Liang H."/>
            <person name="Lu P."/>
            <person name="Wu Y."/>
            <person name="Zhang Z."/>
            <person name="Ro D.K."/>
            <person name="Shang Y."/>
            <person name="Huang S."/>
            <person name="Yan J."/>
        </authorList>
    </citation>
    <scope>NUCLEOTIDE SEQUENCE [LARGE SCALE GENOMIC DNA]</scope>
    <source>
        <strain evidence="1">Ta-2019</strain>
    </source>
</reference>